<evidence type="ECO:0000313" key="2">
    <source>
        <dbReference type="Proteomes" id="UP000015104"/>
    </source>
</evidence>
<organism evidence="1 2">
    <name type="scientific">Tetranychus urticae</name>
    <name type="common">Two-spotted spider mite</name>
    <dbReference type="NCBI Taxonomy" id="32264"/>
    <lineage>
        <taxon>Eukaryota</taxon>
        <taxon>Metazoa</taxon>
        <taxon>Ecdysozoa</taxon>
        <taxon>Arthropoda</taxon>
        <taxon>Chelicerata</taxon>
        <taxon>Arachnida</taxon>
        <taxon>Acari</taxon>
        <taxon>Acariformes</taxon>
        <taxon>Trombidiformes</taxon>
        <taxon>Prostigmata</taxon>
        <taxon>Eleutherengona</taxon>
        <taxon>Raphignathae</taxon>
        <taxon>Tetranychoidea</taxon>
        <taxon>Tetranychidae</taxon>
        <taxon>Tetranychus</taxon>
    </lineage>
</organism>
<sequence>MVMMGSQTDSLIDFCSGDVTKTLFNKLASIMDFNCIVTKIHQDFVGFSKSTDKFWLESHFQIATSG</sequence>
<dbReference type="EMBL" id="CAEY01000210">
    <property type="status" value="NOT_ANNOTATED_CDS"/>
    <property type="molecule type" value="Genomic_DNA"/>
</dbReference>
<dbReference type="EnsemblMetazoa" id="tetur14g01400.1">
    <property type="protein sequence ID" value="tetur14g01400.1"/>
    <property type="gene ID" value="tetur14g01400"/>
</dbReference>
<reference evidence="1" key="2">
    <citation type="submission" date="2015-06" db="UniProtKB">
        <authorList>
            <consortium name="EnsemblMetazoa"/>
        </authorList>
    </citation>
    <scope>IDENTIFICATION</scope>
</reference>
<evidence type="ECO:0000313" key="1">
    <source>
        <dbReference type="EnsemblMetazoa" id="tetur14g01400.1"/>
    </source>
</evidence>
<protein>
    <submittedName>
        <fullName evidence="1">Uncharacterized protein</fullName>
    </submittedName>
</protein>
<dbReference type="HOGENOM" id="CLU_2834436_0_0_1"/>
<keyword evidence="2" id="KW-1185">Reference proteome</keyword>
<reference evidence="2" key="1">
    <citation type="submission" date="2011-08" db="EMBL/GenBank/DDBJ databases">
        <authorList>
            <person name="Rombauts S."/>
        </authorList>
    </citation>
    <scope>NUCLEOTIDE SEQUENCE</scope>
    <source>
        <strain evidence="2">London</strain>
    </source>
</reference>
<dbReference type="Proteomes" id="UP000015104">
    <property type="component" value="Unassembled WGS sequence"/>
</dbReference>
<name>T1KL71_TETUR</name>
<proteinExistence type="predicted"/>
<dbReference type="AlphaFoldDB" id="T1KL71"/>
<accession>T1KL71</accession>